<dbReference type="PROSITE" id="PS50916">
    <property type="entry name" value="RABBD"/>
    <property type="match status" value="1"/>
</dbReference>
<dbReference type="PANTHER" id="PTHR45716:SF3">
    <property type="entry name" value="SYNAPTOTAGMIN-LIKE PROTEIN 1"/>
    <property type="match status" value="1"/>
</dbReference>
<reference evidence="2" key="1">
    <citation type="submission" date="2020-07" db="EMBL/GenBank/DDBJ databases">
        <title>Clarias magur genome sequencing, assembly and annotation.</title>
        <authorList>
            <person name="Kushwaha B."/>
            <person name="Kumar R."/>
            <person name="Das P."/>
            <person name="Joshi C.G."/>
            <person name="Kumar D."/>
            <person name="Nagpure N.S."/>
            <person name="Pandey M."/>
            <person name="Agarwal S."/>
            <person name="Srivastava S."/>
            <person name="Singh M."/>
            <person name="Sahoo L."/>
            <person name="Jayasankar P."/>
            <person name="Meher P.K."/>
            <person name="Koringa P.G."/>
            <person name="Iquebal M.A."/>
            <person name="Das S.P."/>
            <person name="Bit A."/>
            <person name="Patnaik S."/>
            <person name="Patel N."/>
            <person name="Shah T.M."/>
            <person name="Hinsu A."/>
            <person name="Jena J.K."/>
        </authorList>
    </citation>
    <scope>NUCLEOTIDE SEQUENCE</scope>
    <source>
        <strain evidence="2">CIFAMagur01</strain>
        <tissue evidence="2">Testis</tissue>
    </source>
</reference>
<dbReference type="GO" id="GO:0005886">
    <property type="term" value="C:plasma membrane"/>
    <property type="evidence" value="ECO:0007669"/>
    <property type="project" value="TreeGrafter"/>
</dbReference>
<evidence type="ECO:0000259" key="1">
    <source>
        <dbReference type="PROSITE" id="PS50916"/>
    </source>
</evidence>
<keyword evidence="3" id="KW-1185">Reference proteome</keyword>
<dbReference type="PANTHER" id="PTHR45716">
    <property type="entry name" value="BITESIZE, ISOFORM I"/>
    <property type="match status" value="1"/>
</dbReference>
<proteinExistence type="predicted"/>
<dbReference type="GO" id="GO:0042043">
    <property type="term" value="F:neurexin family protein binding"/>
    <property type="evidence" value="ECO:0007669"/>
    <property type="project" value="TreeGrafter"/>
</dbReference>
<dbReference type="GO" id="GO:0031267">
    <property type="term" value="F:small GTPase binding"/>
    <property type="evidence" value="ECO:0007669"/>
    <property type="project" value="InterPro"/>
</dbReference>
<protein>
    <submittedName>
        <fullName evidence="2">Synaptotagmin-like protein 1 isoform X1</fullName>
    </submittedName>
</protein>
<dbReference type="Proteomes" id="UP000727407">
    <property type="component" value="Unassembled WGS sequence"/>
</dbReference>
<dbReference type="AlphaFoldDB" id="A0A8J4X4R0"/>
<dbReference type="GO" id="GO:0006886">
    <property type="term" value="P:intracellular protein transport"/>
    <property type="evidence" value="ECO:0007669"/>
    <property type="project" value="InterPro"/>
</dbReference>
<feature type="non-terminal residue" evidence="2">
    <location>
        <position position="1"/>
    </location>
</feature>
<dbReference type="Gene3D" id="6.10.250.3000">
    <property type="match status" value="1"/>
</dbReference>
<accession>A0A8J4X4R0</accession>
<comment type="caution">
    <text evidence="2">The sequence shown here is derived from an EMBL/GenBank/DDBJ whole genome shotgun (WGS) entry which is preliminary data.</text>
</comment>
<evidence type="ECO:0000313" key="2">
    <source>
        <dbReference type="EMBL" id="KAF5901711.1"/>
    </source>
</evidence>
<dbReference type="GO" id="GO:0070382">
    <property type="term" value="C:exocytic vesicle"/>
    <property type="evidence" value="ECO:0007669"/>
    <property type="project" value="TreeGrafter"/>
</dbReference>
<gene>
    <name evidence="2" type="ORF">DAT39_008541</name>
</gene>
<name>A0A8J4X4R0_CLAMG</name>
<dbReference type="InterPro" id="IPR010911">
    <property type="entry name" value="Rab_BD"/>
</dbReference>
<dbReference type="OrthoDB" id="195679at2759"/>
<organism evidence="2 3">
    <name type="scientific">Clarias magur</name>
    <name type="common">Asian catfish</name>
    <name type="synonym">Macropteronotus magur</name>
    <dbReference type="NCBI Taxonomy" id="1594786"/>
    <lineage>
        <taxon>Eukaryota</taxon>
        <taxon>Metazoa</taxon>
        <taxon>Chordata</taxon>
        <taxon>Craniata</taxon>
        <taxon>Vertebrata</taxon>
        <taxon>Euteleostomi</taxon>
        <taxon>Actinopterygii</taxon>
        <taxon>Neopterygii</taxon>
        <taxon>Teleostei</taxon>
        <taxon>Ostariophysi</taxon>
        <taxon>Siluriformes</taxon>
        <taxon>Clariidae</taxon>
        <taxon>Clarias</taxon>
    </lineage>
</organism>
<dbReference type="EMBL" id="QNUK01000106">
    <property type="protein sequence ID" value="KAF5901711.1"/>
    <property type="molecule type" value="Genomic_DNA"/>
</dbReference>
<sequence length="91" mass="10721">MKASRDATIFIDLSFLSPEEEAIIQKVLVRDEDLKKHEIVRVRKLRETLPNQKELKVLSGEWFEDLKSKRYGRQPHVSAVVRSSMRWKKTA</sequence>
<dbReference type="GO" id="GO:0006887">
    <property type="term" value="P:exocytosis"/>
    <property type="evidence" value="ECO:0007669"/>
    <property type="project" value="TreeGrafter"/>
</dbReference>
<evidence type="ECO:0000313" key="3">
    <source>
        <dbReference type="Proteomes" id="UP000727407"/>
    </source>
</evidence>
<feature type="domain" description="RabBD" evidence="1">
    <location>
        <begin position="10"/>
        <end position="66"/>
    </location>
</feature>